<comment type="caution">
    <text evidence="2">The sequence shown here is derived from an EMBL/GenBank/DDBJ whole genome shotgun (WGS) entry which is preliminary data.</text>
</comment>
<accession>A0AAD7Q755</accession>
<protein>
    <submittedName>
        <fullName evidence="2">Uncharacterized protein</fullName>
    </submittedName>
</protein>
<sequence>MGFCLLLWAAVLLVGFKILPFLLFDLSIHLSRSLSLISINYKFPLNSFHEKQTDIRYIYILTFILADIELDVYLLVSWELTRSVKINDTSAEKNEEFAKLWSEAETFVLDLGWLAPYYEQAMKIGELDEAKMKEVKELEVINRVIFASACYPFEANA</sequence>
<dbReference type="AlphaFoldDB" id="A0AAD7Q755"/>
<dbReference type="Proteomes" id="UP001163823">
    <property type="component" value="Chromosome 3"/>
</dbReference>
<feature type="transmembrane region" description="Helical" evidence="1">
    <location>
        <begin position="57"/>
        <end position="76"/>
    </location>
</feature>
<keyword evidence="1" id="KW-0472">Membrane</keyword>
<proteinExistence type="predicted"/>
<gene>
    <name evidence="2" type="ORF">O6P43_005895</name>
</gene>
<evidence type="ECO:0000313" key="2">
    <source>
        <dbReference type="EMBL" id="KAJ7976069.1"/>
    </source>
</evidence>
<name>A0AAD7Q755_QUISA</name>
<keyword evidence="3" id="KW-1185">Reference proteome</keyword>
<keyword evidence="1" id="KW-0812">Transmembrane</keyword>
<organism evidence="2 3">
    <name type="scientific">Quillaja saponaria</name>
    <name type="common">Soap bark tree</name>
    <dbReference type="NCBI Taxonomy" id="32244"/>
    <lineage>
        <taxon>Eukaryota</taxon>
        <taxon>Viridiplantae</taxon>
        <taxon>Streptophyta</taxon>
        <taxon>Embryophyta</taxon>
        <taxon>Tracheophyta</taxon>
        <taxon>Spermatophyta</taxon>
        <taxon>Magnoliopsida</taxon>
        <taxon>eudicotyledons</taxon>
        <taxon>Gunneridae</taxon>
        <taxon>Pentapetalae</taxon>
        <taxon>rosids</taxon>
        <taxon>fabids</taxon>
        <taxon>Fabales</taxon>
        <taxon>Quillajaceae</taxon>
        <taxon>Quillaja</taxon>
    </lineage>
</organism>
<evidence type="ECO:0000256" key="1">
    <source>
        <dbReference type="SAM" id="Phobius"/>
    </source>
</evidence>
<keyword evidence="1" id="KW-1133">Transmembrane helix</keyword>
<reference evidence="2" key="1">
    <citation type="journal article" date="2023" name="Science">
        <title>Elucidation of the pathway for biosynthesis of saponin adjuvants from the soapbark tree.</title>
        <authorList>
            <person name="Reed J."/>
            <person name="Orme A."/>
            <person name="El-Demerdash A."/>
            <person name="Owen C."/>
            <person name="Martin L.B.B."/>
            <person name="Misra R.C."/>
            <person name="Kikuchi S."/>
            <person name="Rejzek M."/>
            <person name="Martin A.C."/>
            <person name="Harkess A."/>
            <person name="Leebens-Mack J."/>
            <person name="Louveau T."/>
            <person name="Stephenson M.J."/>
            <person name="Osbourn A."/>
        </authorList>
    </citation>
    <scope>NUCLEOTIDE SEQUENCE</scope>
    <source>
        <strain evidence="2">S10</strain>
    </source>
</reference>
<dbReference type="KEGG" id="qsa:O6P43_005895"/>
<dbReference type="EMBL" id="JARAOO010000003">
    <property type="protein sequence ID" value="KAJ7976069.1"/>
    <property type="molecule type" value="Genomic_DNA"/>
</dbReference>
<evidence type="ECO:0000313" key="3">
    <source>
        <dbReference type="Proteomes" id="UP001163823"/>
    </source>
</evidence>